<accession>A0A0F9KPH0</accession>
<name>A0A0F9KPH0_9ZZZZ</name>
<evidence type="ECO:0008006" key="8">
    <source>
        <dbReference type="Google" id="ProtNLM"/>
    </source>
</evidence>
<evidence type="ECO:0000313" key="7">
    <source>
        <dbReference type="EMBL" id="KKM23968.1"/>
    </source>
</evidence>
<dbReference type="Pfam" id="PF12236">
    <property type="entry name" value="Head-tail_con"/>
    <property type="match status" value="1"/>
</dbReference>
<keyword evidence="6" id="KW-1160">Virus entry into host cell</keyword>
<reference evidence="7" key="1">
    <citation type="journal article" date="2015" name="Nature">
        <title>Complex archaea that bridge the gap between prokaryotes and eukaryotes.</title>
        <authorList>
            <person name="Spang A."/>
            <person name="Saw J.H."/>
            <person name="Jorgensen S.L."/>
            <person name="Zaremba-Niedzwiedzka K."/>
            <person name="Martijn J."/>
            <person name="Lind A.E."/>
            <person name="van Eijk R."/>
            <person name="Schleper C."/>
            <person name="Guy L."/>
            <person name="Ettema T.J."/>
        </authorList>
    </citation>
    <scope>NUCLEOTIDE SEQUENCE</scope>
</reference>
<organism evidence="7">
    <name type="scientific">marine sediment metagenome</name>
    <dbReference type="NCBI Taxonomy" id="412755"/>
    <lineage>
        <taxon>unclassified sequences</taxon>
        <taxon>metagenomes</taxon>
        <taxon>ecological metagenomes</taxon>
    </lineage>
</organism>
<keyword evidence="4" id="KW-0946">Virion</keyword>
<dbReference type="GO" id="GO:0044423">
    <property type="term" value="C:virion component"/>
    <property type="evidence" value="ECO:0007669"/>
    <property type="project" value="UniProtKB-KW"/>
</dbReference>
<keyword evidence="5" id="KW-0231">Viral genome packaging</keyword>
<evidence type="ECO:0000256" key="3">
    <source>
        <dbReference type="ARBA" id="ARBA00022612"/>
    </source>
</evidence>
<evidence type="ECO:0000256" key="6">
    <source>
        <dbReference type="ARBA" id="ARBA00023296"/>
    </source>
</evidence>
<evidence type="ECO:0000256" key="5">
    <source>
        <dbReference type="ARBA" id="ARBA00023219"/>
    </source>
</evidence>
<dbReference type="GO" id="GO:0046718">
    <property type="term" value="P:symbiont entry into host cell"/>
    <property type="evidence" value="ECO:0007669"/>
    <property type="project" value="UniProtKB-KW"/>
</dbReference>
<evidence type="ECO:0000256" key="1">
    <source>
        <dbReference type="ARBA" id="ARBA00004328"/>
    </source>
</evidence>
<sequence>MPSAKQIIARYDKLENETERSNFKTIWQDATDYVHIRRNEIITIKQRGSQRSEKVFDSTAVRSNDLLASSLQGALTSNSALWAKIKIAGNEFEDDDEVKAWLDGTATSMFRAFNDSNYMLEVSEFFLDLPSICTANVLIEEGDIERRGFNGLNFRAYPIMDYVIEENYKGIVDTVIRKCMYTARQAKQKFGDKAGKKVLQAMAKNEEQEFPYLHLVMPIKEYGAGGFANPRWKFTDIYISVEDEVITFKKGYFEFPYVIARWAKASGEKYGRGPTNNALPDIKTLNASRSYMLQAWAKDINPSRLVPESLGFTIKDVPGTNIPVPERMIEAIQKGALRSEAKWEVSIQMVEDLKQSIKEAYFTDQLQLLKQAQMTATESAIRFDLMQRLLGPVFGRIEKSVFTPMVERVFGIMLRAGAFDDVPEQLQGRELEIEYVGPLARSQKMGEFNAIQRWFEALIPMAQVQPEILDVPDFDEITRDLGTLVGVKEKYMKPKDDVRAIRDARAEQAEDQQTTEEAVAGAEVLEKVTKAIGTGGNGQART</sequence>
<dbReference type="EMBL" id="LAZR01013018">
    <property type="protein sequence ID" value="KKM23968.1"/>
    <property type="molecule type" value="Genomic_DNA"/>
</dbReference>
<proteinExistence type="predicted"/>
<comment type="caution">
    <text evidence="7">The sequence shown here is derived from an EMBL/GenBank/DDBJ whole genome shotgun (WGS) entry which is preliminary data.</text>
</comment>
<protein>
    <recommendedName>
        <fullName evidence="8">Bacteriophage head to tail connecting protein</fullName>
    </recommendedName>
</protein>
<comment type="subcellular location">
    <subcellularLocation>
        <location evidence="1">Virion</location>
    </subcellularLocation>
</comment>
<evidence type="ECO:0000256" key="2">
    <source>
        <dbReference type="ARBA" id="ARBA00022595"/>
    </source>
</evidence>
<keyword evidence="2" id="KW-1162">Viral penetration into host cytoplasm</keyword>
<dbReference type="InterPro" id="IPR020991">
    <property type="entry name" value="Connector_podovirus"/>
</dbReference>
<gene>
    <name evidence="7" type="ORF">LCGC14_1609850</name>
</gene>
<keyword evidence="3" id="KW-1188">Viral release from host cell</keyword>
<evidence type="ECO:0000256" key="4">
    <source>
        <dbReference type="ARBA" id="ARBA00022844"/>
    </source>
</evidence>
<dbReference type="AlphaFoldDB" id="A0A0F9KPH0"/>